<dbReference type="PROSITE" id="PS51186">
    <property type="entry name" value="GNAT"/>
    <property type="match status" value="1"/>
</dbReference>
<evidence type="ECO:0000313" key="2">
    <source>
        <dbReference type="EMBL" id="KUP08085.1"/>
    </source>
</evidence>
<gene>
    <name evidence="2" type="ORF">Q75_03215</name>
</gene>
<dbReference type="Pfam" id="PF00583">
    <property type="entry name" value="Acetyltransf_1"/>
    <property type="match status" value="1"/>
</dbReference>
<evidence type="ECO:0000259" key="1">
    <source>
        <dbReference type="PROSITE" id="PS51186"/>
    </source>
</evidence>
<dbReference type="PANTHER" id="PTHR43415">
    <property type="entry name" value="SPERMIDINE N(1)-ACETYLTRANSFERASE"/>
    <property type="match status" value="1"/>
</dbReference>
<proteinExistence type="predicted"/>
<dbReference type="PATRIC" id="fig|1150625.3.peg.673"/>
<dbReference type="PANTHER" id="PTHR43415:SF3">
    <property type="entry name" value="GNAT-FAMILY ACETYLTRANSFERASE"/>
    <property type="match status" value="1"/>
</dbReference>
<evidence type="ECO:0000313" key="3">
    <source>
        <dbReference type="Proteomes" id="UP000074108"/>
    </source>
</evidence>
<reference evidence="2 3" key="1">
    <citation type="journal article" date="2016" name="Front. Microbiol.">
        <title>Microevolution Analysis of Bacillus coahuilensis Unveils Differences in Phosphorus Acquisition Strategies and Their Regulation.</title>
        <authorList>
            <person name="Gomez-Lunar Z."/>
            <person name="Hernandez-Gonzalez I."/>
            <person name="Rodriguez-Torres M.D."/>
            <person name="Souza V."/>
            <person name="Olmedo-Alvarez G."/>
        </authorList>
    </citation>
    <scope>NUCLEOTIDE SEQUENCE [LARGE SCALE GENOMIC DNA]</scope>
    <source>
        <strain evidence="3">p1.1.43</strain>
    </source>
</reference>
<sequence>MTLHLRPVTEENFWSIINLKSEREQEKTFQIFERFVASNCFFIAISSVNGWTNRGIYDGDTLVGFATHGYDKGNKRYEIGSVMLGHEFQGKGYGKSAIQLVVEEMIEQYNCDEIYLTVIPENESAIGAYKKMGFERTGEIFTASHDEHVYKLNIIK</sequence>
<dbReference type="CDD" id="cd04301">
    <property type="entry name" value="NAT_SF"/>
    <property type="match status" value="1"/>
</dbReference>
<name>A0A147KB32_9BACI</name>
<organism evidence="2 3">
    <name type="scientific">Bacillus coahuilensis p1.1.43</name>
    <dbReference type="NCBI Taxonomy" id="1150625"/>
    <lineage>
        <taxon>Bacteria</taxon>
        <taxon>Bacillati</taxon>
        <taxon>Bacillota</taxon>
        <taxon>Bacilli</taxon>
        <taxon>Bacillales</taxon>
        <taxon>Bacillaceae</taxon>
        <taxon>Bacillus</taxon>
    </lineage>
</organism>
<dbReference type="STRING" id="1150625.Q75_03215"/>
<dbReference type="InterPro" id="IPR016181">
    <property type="entry name" value="Acyl_CoA_acyltransferase"/>
</dbReference>
<accession>A0A147KB32</accession>
<dbReference type="OrthoDB" id="9127144at2"/>
<dbReference type="GO" id="GO:0016747">
    <property type="term" value="F:acyltransferase activity, transferring groups other than amino-acyl groups"/>
    <property type="evidence" value="ECO:0007669"/>
    <property type="project" value="InterPro"/>
</dbReference>
<dbReference type="Proteomes" id="UP000074108">
    <property type="component" value="Unassembled WGS sequence"/>
</dbReference>
<dbReference type="RefSeq" id="WP_059350354.1">
    <property type="nucleotide sequence ID" value="NZ_LDYG01000017.1"/>
</dbReference>
<feature type="domain" description="N-acetyltransferase" evidence="1">
    <location>
        <begin position="3"/>
        <end position="156"/>
    </location>
</feature>
<comment type="caution">
    <text evidence="2">The sequence shown here is derived from an EMBL/GenBank/DDBJ whole genome shotgun (WGS) entry which is preliminary data.</text>
</comment>
<dbReference type="EMBL" id="LDYG01000017">
    <property type="protein sequence ID" value="KUP08085.1"/>
    <property type="molecule type" value="Genomic_DNA"/>
</dbReference>
<dbReference type="AlphaFoldDB" id="A0A147KB32"/>
<dbReference type="SUPFAM" id="SSF55729">
    <property type="entry name" value="Acyl-CoA N-acyltransferases (Nat)"/>
    <property type="match status" value="1"/>
</dbReference>
<dbReference type="Gene3D" id="3.40.630.30">
    <property type="match status" value="1"/>
</dbReference>
<keyword evidence="3" id="KW-1185">Reference proteome</keyword>
<protein>
    <submittedName>
        <fullName evidence="2">Acetyltransferase</fullName>
    </submittedName>
</protein>
<dbReference type="InterPro" id="IPR000182">
    <property type="entry name" value="GNAT_dom"/>
</dbReference>
<keyword evidence="2" id="KW-0808">Transferase</keyword>